<comment type="caution">
    <text evidence="1">The sequence shown here is derived from an EMBL/GenBank/DDBJ whole genome shotgun (WGS) entry which is preliminary data.</text>
</comment>
<dbReference type="RefSeq" id="WP_265786887.1">
    <property type="nucleotide sequence ID" value="NZ_BAABRS010000001.1"/>
</dbReference>
<dbReference type="EMBL" id="JAJNDC010000001">
    <property type="protein sequence ID" value="MCW9711566.1"/>
    <property type="molecule type" value="Genomic_DNA"/>
</dbReference>
<organism evidence="1 2">
    <name type="scientific">Fodinibius salicampi</name>
    <dbReference type="NCBI Taxonomy" id="1920655"/>
    <lineage>
        <taxon>Bacteria</taxon>
        <taxon>Pseudomonadati</taxon>
        <taxon>Balneolota</taxon>
        <taxon>Balneolia</taxon>
        <taxon>Balneolales</taxon>
        <taxon>Balneolaceae</taxon>
        <taxon>Fodinibius</taxon>
    </lineage>
</organism>
<keyword evidence="2" id="KW-1185">Reference proteome</keyword>
<reference evidence="1 2" key="1">
    <citation type="submission" date="2021-11" db="EMBL/GenBank/DDBJ databases">
        <title>Aliifidinibius sp. nov., a new bacterium isolated from saline soil.</title>
        <authorList>
            <person name="Galisteo C."/>
            <person name="De La Haba R."/>
            <person name="Sanchez-Porro C."/>
            <person name="Ventosa A."/>
        </authorList>
    </citation>
    <scope>NUCLEOTIDE SEQUENCE [LARGE SCALE GENOMIC DNA]</scope>
    <source>
        <strain evidence="1 2">KACC 190600</strain>
    </source>
</reference>
<accession>A0ABT3PUM7</accession>
<sequence>MKTSLLSSENGSRDFSGSRQVFSENTRVLREEHTSSSEKRPVFLSEKTRLFPTTQKTLFTSRRGRFFILPFLMVE</sequence>
<protein>
    <submittedName>
        <fullName evidence="1">Uncharacterized protein</fullName>
    </submittedName>
</protein>
<evidence type="ECO:0000313" key="2">
    <source>
        <dbReference type="Proteomes" id="UP001207337"/>
    </source>
</evidence>
<dbReference type="Proteomes" id="UP001207337">
    <property type="component" value="Unassembled WGS sequence"/>
</dbReference>
<proteinExistence type="predicted"/>
<evidence type="ECO:0000313" key="1">
    <source>
        <dbReference type="EMBL" id="MCW9711566.1"/>
    </source>
</evidence>
<name>A0ABT3PUM7_9BACT</name>
<gene>
    <name evidence="1" type="ORF">LQ318_01500</name>
</gene>